<dbReference type="EC" id="2.1.1.296" evidence="1"/>
<comment type="caution">
    <text evidence="7">Lacks conserved residue(s) required for the propagation of feature annotation.</text>
</comment>
<sequence>MAAKPARREKKKGQASCGHKIGANNKLILQGFASFLISPPAIDLSERRQEFSPSTAQSAKWAKIEKTLAAAKGRLDPYAHDKGLAEALRAVDLYAGLKSTIRRHYGGQAVTNAWLKMYEITSEMGLVTAARTPADVGLGHTYALRAFCNAELPGAFICALNHYLCVWHPETRFEWVGSSLYPSSKDGSLSTDRILDGASSDILGDHYGLYAQNPDRWLMSPEMRGDVTNTANIRALVAGAHARLGEVDLYTSDAGIEVSNDYVRQEELTARIHLGQTVVGLMSLRVGGVMVVKTYTFVHPSSLSLMAVCASAFDSFYVTKPVTSRPANSEVYIIGFGFRGLSSDFKEHLLAAVETFDFSRVLVSLEAPEAEATVSSLFTAAQQLHACQQVAFLSEAIAFYEAYRGKMSSLRAFLLPIARKVQAAWLKRNPVLQVSSSCLVVDDDVMKRWAKKEVDTAGGAPCADGPQ</sequence>
<feature type="binding site" evidence="7">
    <location>
        <position position="154"/>
    </location>
    <ligand>
        <name>S-adenosyl-L-methionine</name>
        <dbReference type="ChEBI" id="CHEBI:59789"/>
    </ligand>
</feature>
<dbReference type="GO" id="GO:0032259">
    <property type="term" value="P:methylation"/>
    <property type="evidence" value="ECO:0007669"/>
    <property type="project" value="UniProtKB-KW"/>
</dbReference>
<dbReference type="GO" id="GO:0005737">
    <property type="term" value="C:cytoplasm"/>
    <property type="evidence" value="ECO:0007669"/>
    <property type="project" value="TreeGrafter"/>
</dbReference>
<evidence type="ECO:0000256" key="1">
    <source>
        <dbReference type="ARBA" id="ARBA00012770"/>
    </source>
</evidence>
<dbReference type="GO" id="GO:0120550">
    <property type="term" value="F:methyltransferase cap2 activity"/>
    <property type="evidence" value="ECO:0007669"/>
    <property type="project" value="UniProtKB-EC"/>
</dbReference>
<dbReference type="PROSITE" id="PS51614">
    <property type="entry name" value="SAM_MT_ADRIFT"/>
    <property type="match status" value="1"/>
</dbReference>
<keyword evidence="3 7" id="KW-0489">Methyltransferase</keyword>
<feature type="binding site" evidence="7">
    <location>
        <position position="253"/>
    </location>
    <ligand>
        <name>S-adenosyl-L-methionine</name>
        <dbReference type="ChEBI" id="CHEBI:59789"/>
    </ligand>
</feature>
<evidence type="ECO:0000256" key="7">
    <source>
        <dbReference type="PROSITE-ProRule" id="PRU00946"/>
    </source>
</evidence>
<feature type="active site" description="Proton acceptor" evidence="7">
    <location>
        <position position="293"/>
    </location>
</feature>
<keyword evidence="4 7" id="KW-0808">Transferase</keyword>
<evidence type="ECO:0000259" key="8">
    <source>
        <dbReference type="PROSITE" id="PS51614"/>
    </source>
</evidence>
<gene>
    <name evidence="9" type="ORF">ElyMa_002594800</name>
</gene>
<name>A0AAV4H029_9GAST</name>
<dbReference type="InterPro" id="IPR050851">
    <property type="entry name" value="mRNA_Cap_2O-Ribose_MeTrfase"/>
</dbReference>
<feature type="domain" description="Adrift-type SAM-dependent 2'-O-MTase" evidence="8">
    <location>
        <begin position="108"/>
        <end position="340"/>
    </location>
</feature>
<evidence type="ECO:0000256" key="3">
    <source>
        <dbReference type="ARBA" id="ARBA00022603"/>
    </source>
</evidence>
<evidence type="ECO:0000313" key="10">
    <source>
        <dbReference type="Proteomes" id="UP000762676"/>
    </source>
</evidence>
<keyword evidence="5 7" id="KW-0949">S-adenosyl-L-methionine</keyword>
<reference evidence="9 10" key="1">
    <citation type="journal article" date="2021" name="Elife">
        <title>Chloroplast acquisition without the gene transfer in kleptoplastic sea slugs, Plakobranchus ocellatus.</title>
        <authorList>
            <person name="Maeda T."/>
            <person name="Takahashi S."/>
            <person name="Yoshida T."/>
            <person name="Shimamura S."/>
            <person name="Takaki Y."/>
            <person name="Nagai Y."/>
            <person name="Toyoda A."/>
            <person name="Suzuki Y."/>
            <person name="Arimoto A."/>
            <person name="Ishii H."/>
            <person name="Satoh N."/>
            <person name="Nishiyama T."/>
            <person name="Hasebe M."/>
            <person name="Maruyama T."/>
            <person name="Minagawa J."/>
            <person name="Obokata J."/>
            <person name="Shigenobu S."/>
        </authorList>
    </citation>
    <scope>NUCLEOTIDE SEQUENCE [LARGE SCALE GENOMIC DNA]</scope>
</reference>
<proteinExistence type="predicted"/>
<accession>A0AAV4H029</accession>
<dbReference type="Gene3D" id="3.40.50.12760">
    <property type="match status" value="1"/>
</dbReference>
<dbReference type="Proteomes" id="UP000762676">
    <property type="component" value="Unassembled WGS sequence"/>
</dbReference>
<dbReference type="Pfam" id="PF01728">
    <property type="entry name" value="FtsJ"/>
    <property type="match status" value="1"/>
</dbReference>
<dbReference type="InterPro" id="IPR029063">
    <property type="entry name" value="SAM-dependent_MTases_sf"/>
</dbReference>
<dbReference type="InterPro" id="IPR025807">
    <property type="entry name" value="Adrift-typ_MeTrfase"/>
</dbReference>
<evidence type="ECO:0000256" key="5">
    <source>
        <dbReference type="ARBA" id="ARBA00022691"/>
    </source>
</evidence>
<protein>
    <recommendedName>
        <fullName evidence="2">Cap-specific mRNA (nucleoside-2'-O-)-methyltransferase 2</fullName>
        <ecNumber evidence="1">2.1.1.296</ecNumber>
    </recommendedName>
</protein>
<dbReference type="EMBL" id="BMAT01005353">
    <property type="protein sequence ID" value="GFR91527.1"/>
    <property type="molecule type" value="Genomic_DNA"/>
</dbReference>
<comment type="catalytic activity">
    <reaction evidence="6">
        <text>a 5'-end (N(7)-methyl 5'-triphosphoguanosine)-(2'-O-methyl-ribonucleoside)-(ribonucleotide) in mRNA + S-adenosyl-L-methionine = a 5'-end (N(7)-methyl 5'-triphosphoguanosine)-(2'-O-methyl-ribonucleoside)-(2'-O-methyl-ribonucleotide) in mRNA + S-adenosyl-L-homocysteine + H(+)</text>
        <dbReference type="Rhea" id="RHEA:67024"/>
        <dbReference type="Rhea" id="RHEA-COMP:17169"/>
        <dbReference type="Rhea" id="RHEA-COMP:17170"/>
        <dbReference type="ChEBI" id="CHEBI:15378"/>
        <dbReference type="ChEBI" id="CHEBI:57856"/>
        <dbReference type="ChEBI" id="CHEBI:59789"/>
        <dbReference type="ChEBI" id="CHEBI:167612"/>
        <dbReference type="ChEBI" id="CHEBI:167614"/>
        <dbReference type="EC" id="2.1.1.296"/>
    </reaction>
</comment>
<evidence type="ECO:0000256" key="6">
    <source>
        <dbReference type="ARBA" id="ARBA00049477"/>
    </source>
</evidence>
<dbReference type="PANTHER" id="PTHR16121">
    <property type="entry name" value="CAP-SPECIFIC MRNA (NUCLEOSIDE-2'-O-)-METHYLTRANSFERASE 1-RELATED"/>
    <property type="match status" value="1"/>
</dbReference>
<dbReference type="SUPFAM" id="SSF53335">
    <property type="entry name" value="S-adenosyl-L-methionine-dependent methyltransferases"/>
    <property type="match status" value="1"/>
</dbReference>
<evidence type="ECO:0000313" key="9">
    <source>
        <dbReference type="EMBL" id="GFR91527.1"/>
    </source>
</evidence>
<comment type="caution">
    <text evidence="9">The sequence shown here is derived from an EMBL/GenBank/DDBJ whole genome shotgun (WGS) entry which is preliminary data.</text>
</comment>
<keyword evidence="10" id="KW-1185">Reference proteome</keyword>
<dbReference type="AlphaFoldDB" id="A0AAV4H029"/>
<organism evidence="9 10">
    <name type="scientific">Elysia marginata</name>
    <dbReference type="NCBI Taxonomy" id="1093978"/>
    <lineage>
        <taxon>Eukaryota</taxon>
        <taxon>Metazoa</taxon>
        <taxon>Spiralia</taxon>
        <taxon>Lophotrochozoa</taxon>
        <taxon>Mollusca</taxon>
        <taxon>Gastropoda</taxon>
        <taxon>Heterobranchia</taxon>
        <taxon>Euthyneura</taxon>
        <taxon>Panpulmonata</taxon>
        <taxon>Sacoglossa</taxon>
        <taxon>Placobranchoidea</taxon>
        <taxon>Plakobranchidae</taxon>
        <taxon>Elysia</taxon>
    </lineage>
</organism>
<evidence type="ECO:0000256" key="2">
    <source>
        <dbReference type="ARBA" id="ARBA00021134"/>
    </source>
</evidence>
<evidence type="ECO:0000256" key="4">
    <source>
        <dbReference type="ARBA" id="ARBA00022679"/>
    </source>
</evidence>
<dbReference type="GO" id="GO:0006370">
    <property type="term" value="P:7-methylguanosine mRNA capping"/>
    <property type="evidence" value="ECO:0007669"/>
    <property type="project" value="TreeGrafter"/>
</dbReference>
<dbReference type="GO" id="GO:0005634">
    <property type="term" value="C:nucleus"/>
    <property type="evidence" value="ECO:0007669"/>
    <property type="project" value="UniProtKB-ARBA"/>
</dbReference>
<dbReference type="InterPro" id="IPR002877">
    <property type="entry name" value="RNA_MeTrfase_FtsJ_dom"/>
</dbReference>
<dbReference type="GO" id="GO:0004483">
    <property type="term" value="F:methyltransferase cap1 activity"/>
    <property type="evidence" value="ECO:0007669"/>
    <property type="project" value="TreeGrafter"/>
</dbReference>